<protein>
    <submittedName>
        <fullName evidence="1">Uncharacterized protein</fullName>
    </submittedName>
</protein>
<evidence type="ECO:0000313" key="2">
    <source>
        <dbReference type="Proteomes" id="UP000249057"/>
    </source>
</evidence>
<dbReference type="Proteomes" id="UP000249057">
    <property type="component" value="Unassembled WGS sequence"/>
</dbReference>
<gene>
    <name evidence="1" type="ORF">BO95DRAFT_441964</name>
</gene>
<proteinExistence type="predicted"/>
<keyword evidence="2" id="KW-1185">Reference proteome</keyword>
<dbReference type="EMBL" id="KZ825335">
    <property type="protein sequence ID" value="RAH46757.1"/>
    <property type="molecule type" value="Genomic_DNA"/>
</dbReference>
<name>A0ACD1GC21_9EURO</name>
<reference evidence="1" key="1">
    <citation type="submission" date="2018-02" db="EMBL/GenBank/DDBJ databases">
        <title>The genomes of Aspergillus section Nigri reveals drivers in fungal speciation.</title>
        <authorList>
            <consortium name="DOE Joint Genome Institute"/>
            <person name="Vesth T.C."/>
            <person name="Nybo J."/>
            <person name="Theobald S."/>
            <person name="Brandl J."/>
            <person name="Frisvad J.C."/>
            <person name="Nielsen K.F."/>
            <person name="Lyhne E.K."/>
            <person name="Kogle M.E."/>
            <person name="Kuo A."/>
            <person name="Riley R."/>
            <person name="Clum A."/>
            <person name="Nolan M."/>
            <person name="Lipzen A."/>
            <person name="Salamov A."/>
            <person name="Henrissat B."/>
            <person name="Wiebenga A."/>
            <person name="De vries R.P."/>
            <person name="Grigoriev I.V."/>
            <person name="Mortensen U.H."/>
            <person name="Andersen M.R."/>
            <person name="Baker S.E."/>
        </authorList>
    </citation>
    <scope>NUCLEOTIDE SEQUENCE</scope>
    <source>
        <strain evidence="1">CBS 621.78</strain>
    </source>
</reference>
<sequence>MLCEGRRVSLLWRGGVCLVVTGAVLAREILAGGGVRVLGGHKKWVYLNKVVDLDTPWELAMSTRNFYRF</sequence>
<organism evidence="1 2">
    <name type="scientific">Aspergillus brunneoviolaceus CBS 621.78</name>
    <dbReference type="NCBI Taxonomy" id="1450534"/>
    <lineage>
        <taxon>Eukaryota</taxon>
        <taxon>Fungi</taxon>
        <taxon>Dikarya</taxon>
        <taxon>Ascomycota</taxon>
        <taxon>Pezizomycotina</taxon>
        <taxon>Eurotiomycetes</taxon>
        <taxon>Eurotiomycetidae</taxon>
        <taxon>Eurotiales</taxon>
        <taxon>Aspergillaceae</taxon>
        <taxon>Aspergillus</taxon>
        <taxon>Aspergillus subgen. Circumdati</taxon>
    </lineage>
</organism>
<accession>A0ACD1GC21</accession>
<evidence type="ECO:0000313" key="1">
    <source>
        <dbReference type="EMBL" id="RAH46757.1"/>
    </source>
</evidence>